<dbReference type="EMBL" id="CP045704">
    <property type="protein sequence ID" value="QNE82650.1"/>
    <property type="molecule type" value="Genomic_DNA"/>
</dbReference>
<evidence type="ECO:0000313" key="3">
    <source>
        <dbReference type="Proteomes" id="UP000515764"/>
    </source>
</evidence>
<keyword evidence="3" id="KW-1185">Reference proteome</keyword>
<dbReference type="RefSeq" id="WP_185393310.1">
    <property type="nucleotide sequence ID" value="NZ_CP045704.1"/>
</dbReference>
<reference evidence="3" key="1">
    <citation type="submission" date="2019-10" db="EMBL/GenBank/DDBJ databases">
        <title>Antimicrobial potential of Antarctic Bacteria.</title>
        <authorList>
            <person name="Benaud N."/>
            <person name="Edwards R.J."/>
            <person name="Ferrari B.C."/>
        </authorList>
    </citation>
    <scope>NUCLEOTIDE SEQUENCE [LARGE SCALE GENOMIC DNA]</scope>
    <source>
        <strain evidence="3">NBH77</strain>
    </source>
</reference>
<gene>
    <name evidence="2" type="ORF">F0345_17280</name>
</gene>
<evidence type="ECO:0000256" key="1">
    <source>
        <dbReference type="SAM" id="MobiDB-lite"/>
    </source>
</evidence>
<accession>A0ABX6RR48</accession>
<dbReference type="Proteomes" id="UP000515764">
    <property type="component" value="Chromosome"/>
</dbReference>
<organism evidence="2 3">
    <name type="scientific">Streptomyces rutgersensis</name>
    <dbReference type="NCBI Taxonomy" id="53451"/>
    <lineage>
        <taxon>Bacteria</taxon>
        <taxon>Bacillati</taxon>
        <taxon>Actinomycetota</taxon>
        <taxon>Actinomycetes</taxon>
        <taxon>Kitasatosporales</taxon>
        <taxon>Streptomycetaceae</taxon>
        <taxon>Streptomyces</taxon>
        <taxon>Streptomyces diastaticus group</taxon>
    </lineage>
</organism>
<sequence>MRYFNGTGWLAIFNGTETMTGRTVDVDAWDAATGVALVVDPQLGTRRPVTDYPDFSHLERADQVVAAIPGSGWRAYWKDEGPDNGPLTEQVLAWLVTSKGRATPITVDAHGDVDDAESADRLIPPGEE</sequence>
<protein>
    <submittedName>
        <fullName evidence="2">Uncharacterized protein</fullName>
    </submittedName>
</protein>
<name>A0ABX6RR48_9ACTN</name>
<feature type="region of interest" description="Disordered" evidence="1">
    <location>
        <begin position="105"/>
        <end position="128"/>
    </location>
</feature>
<proteinExistence type="predicted"/>
<evidence type="ECO:0000313" key="2">
    <source>
        <dbReference type="EMBL" id="QNE82650.1"/>
    </source>
</evidence>